<evidence type="ECO:0000313" key="2">
    <source>
        <dbReference type="EMBL" id="GBF32176.1"/>
    </source>
</evidence>
<organism evidence="2 3">
    <name type="scientific">Desulfocucumis palustris</name>
    <dbReference type="NCBI Taxonomy" id="1898651"/>
    <lineage>
        <taxon>Bacteria</taxon>
        <taxon>Bacillati</taxon>
        <taxon>Bacillota</taxon>
        <taxon>Clostridia</taxon>
        <taxon>Eubacteriales</taxon>
        <taxon>Desulfocucumaceae</taxon>
        <taxon>Desulfocucumis</taxon>
    </lineage>
</organism>
<keyword evidence="1" id="KW-1133">Transmembrane helix</keyword>
<keyword evidence="3" id="KW-1185">Reference proteome</keyword>
<feature type="transmembrane region" description="Helical" evidence="1">
    <location>
        <begin position="120"/>
        <end position="140"/>
    </location>
</feature>
<evidence type="ECO:0000256" key="1">
    <source>
        <dbReference type="SAM" id="Phobius"/>
    </source>
</evidence>
<dbReference type="RefSeq" id="WP_104370734.1">
    <property type="nucleotide sequence ID" value="NZ_BFAV01000018.1"/>
</dbReference>
<dbReference type="EMBL" id="BFAV01000018">
    <property type="protein sequence ID" value="GBF32176.1"/>
    <property type="molecule type" value="Genomic_DNA"/>
</dbReference>
<feature type="transmembrane region" description="Helical" evidence="1">
    <location>
        <begin position="55"/>
        <end position="72"/>
    </location>
</feature>
<gene>
    <name evidence="2" type="ORF">DCCM_0367</name>
</gene>
<dbReference type="AlphaFoldDB" id="A0A2L2XD69"/>
<feature type="transmembrane region" description="Helical" evidence="1">
    <location>
        <begin position="6"/>
        <end position="25"/>
    </location>
</feature>
<evidence type="ECO:0000313" key="3">
    <source>
        <dbReference type="Proteomes" id="UP000239549"/>
    </source>
</evidence>
<dbReference type="Proteomes" id="UP000239549">
    <property type="component" value="Unassembled WGS sequence"/>
</dbReference>
<protein>
    <submittedName>
        <fullName evidence="2">Uncharacterized protein</fullName>
    </submittedName>
</protein>
<dbReference type="OrthoDB" id="1787445at2"/>
<keyword evidence="1" id="KW-0812">Transmembrane</keyword>
<feature type="transmembrane region" description="Helical" evidence="1">
    <location>
        <begin position="32"/>
        <end position="49"/>
    </location>
</feature>
<sequence>MLQEVLFFVQGISETAGIIACSLALVKVKLRWGLIFAIGVVLTAMIYIIRNLPITFGLHTVAAILLTALFIARATRVPPSKGFMAVFVSFTVLYLAETTMNEVFIILLNTEISKVISEDTLWKLTGLPQSILLISIALLIPKYRKPLEGMWRI</sequence>
<accession>A0A2L2XD69</accession>
<feature type="transmembrane region" description="Helical" evidence="1">
    <location>
        <begin position="84"/>
        <end position="108"/>
    </location>
</feature>
<proteinExistence type="predicted"/>
<reference evidence="3" key="1">
    <citation type="submission" date="2018-02" db="EMBL/GenBank/DDBJ databases">
        <title>Genome sequence of Desulfocucumis palustris strain NAW-5.</title>
        <authorList>
            <person name="Watanabe M."/>
            <person name="Kojima H."/>
            <person name="Fukui M."/>
        </authorList>
    </citation>
    <scope>NUCLEOTIDE SEQUENCE [LARGE SCALE GENOMIC DNA]</scope>
    <source>
        <strain evidence="3">NAW-5</strain>
    </source>
</reference>
<name>A0A2L2XD69_9FIRM</name>
<comment type="caution">
    <text evidence="2">The sequence shown here is derived from an EMBL/GenBank/DDBJ whole genome shotgun (WGS) entry which is preliminary data.</text>
</comment>
<keyword evidence="1" id="KW-0472">Membrane</keyword>